<keyword evidence="13" id="KW-0175">Coiled coil</keyword>
<dbReference type="InterPro" id="IPR005123">
    <property type="entry name" value="Oxoglu/Fe-dep_dioxygenase_dom"/>
</dbReference>
<gene>
    <name evidence="16" type="ORF">LOTGIDRAFT_196347</name>
</gene>
<feature type="domain" description="Fe2OG dioxygenase" evidence="15">
    <location>
        <begin position="407"/>
        <end position="515"/>
    </location>
</feature>
<dbReference type="HOGENOM" id="CLU_024155_1_1_1"/>
<sequence length="530" mass="60891">MWKYLALVLACVANMVESELFTSMAHLQTALYAERDIARTLKQYIESEEKRIEKLKSIANELADHSNRALEQPDKTIGNPVSAFLYVKRLTLDWEREIEPIINNDTYTTMVKQVEYLRQDLPKYEDLSGAAAALMRLQDTYKLDTSKIAEGDLGGSKCATLSAVDCYEIGRISYNEEDFYHTTLWMNEAISRIQDEHNSTVSKSILLDYLAFAEYKQGNIRHALSLTNELLTIDPHHERAKNNRVYYERMIKEEEKSQKRGDEGSKNVIHNIRKIDEYRNSDEFLTYESLCRGENTQVVKDADKLKCSYRTNKNGWLMLQPAKEEEVHLDPWIVIYHDVMSDDEINTIKQLATPRLNRATVQNSKTGALETAEYRISKSAWLKETDHPVVQRVNKRIEAITGLATDTAEELQIANYGLGGHYEPHFDFARREEKDAFKSLGTGNRIATFLFYMSDVEAGGATVFPYIGVKLFPKKGIAAFWYNLFKNGEGIYNTRHAACPVLVGTKWVSNKWLHERGQEFRRPCGKTEAE</sequence>
<evidence type="ECO:0000256" key="14">
    <source>
        <dbReference type="SAM" id="SignalP"/>
    </source>
</evidence>
<dbReference type="GO" id="GO:0005506">
    <property type="term" value="F:iron ion binding"/>
    <property type="evidence" value="ECO:0007669"/>
    <property type="project" value="InterPro"/>
</dbReference>
<dbReference type="KEGG" id="lgi:LOTGIDRAFT_196347"/>
<dbReference type="CTD" id="20245187"/>
<dbReference type="Pfam" id="PF23558">
    <property type="entry name" value="TPR_P4H"/>
    <property type="match status" value="1"/>
</dbReference>
<dbReference type="OrthoDB" id="420380at2759"/>
<organism evidence="16 17">
    <name type="scientific">Lottia gigantea</name>
    <name type="common">Giant owl limpet</name>
    <dbReference type="NCBI Taxonomy" id="225164"/>
    <lineage>
        <taxon>Eukaryota</taxon>
        <taxon>Metazoa</taxon>
        <taxon>Spiralia</taxon>
        <taxon>Lophotrochozoa</taxon>
        <taxon>Mollusca</taxon>
        <taxon>Gastropoda</taxon>
        <taxon>Patellogastropoda</taxon>
        <taxon>Lottioidea</taxon>
        <taxon>Lottiidae</taxon>
        <taxon>Lottia</taxon>
    </lineage>
</organism>
<dbReference type="SMART" id="SM00702">
    <property type="entry name" value="P4Hc"/>
    <property type="match status" value="1"/>
</dbReference>
<dbReference type="Gene3D" id="2.60.120.620">
    <property type="entry name" value="q2cbj1_9rhob like domain"/>
    <property type="match status" value="1"/>
</dbReference>
<keyword evidence="14" id="KW-0732">Signal</keyword>
<keyword evidence="11" id="KW-0408">Iron</keyword>
<feature type="chain" id="PRO_5004715498" description="procollagen-proline 4-dioxygenase" evidence="14">
    <location>
        <begin position="19"/>
        <end position="530"/>
    </location>
</feature>
<evidence type="ECO:0000256" key="5">
    <source>
        <dbReference type="ARBA" id="ARBA00012269"/>
    </source>
</evidence>
<reference evidence="16 17" key="1">
    <citation type="journal article" date="2013" name="Nature">
        <title>Insights into bilaterian evolution from three spiralian genomes.</title>
        <authorList>
            <person name="Simakov O."/>
            <person name="Marletaz F."/>
            <person name="Cho S.J."/>
            <person name="Edsinger-Gonzales E."/>
            <person name="Havlak P."/>
            <person name="Hellsten U."/>
            <person name="Kuo D.H."/>
            <person name="Larsson T."/>
            <person name="Lv J."/>
            <person name="Arendt D."/>
            <person name="Savage R."/>
            <person name="Osoegawa K."/>
            <person name="de Jong P."/>
            <person name="Grimwood J."/>
            <person name="Chapman J.A."/>
            <person name="Shapiro H."/>
            <person name="Aerts A."/>
            <person name="Otillar R.P."/>
            <person name="Terry A.Y."/>
            <person name="Boore J.L."/>
            <person name="Grigoriev I.V."/>
            <person name="Lindberg D.R."/>
            <person name="Seaver E.C."/>
            <person name="Weisblat D.A."/>
            <person name="Putnam N.H."/>
            <person name="Rokhsar D.S."/>
        </authorList>
    </citation>
    <scope>NUCLEOTIDE SEQUENCE [LARGE SCALE GENOMIC DNA]</scope>
</reference>
<evidence type="ECO:0000256" key="7">
    <source>
        <dbReference type="ARBA" id="ARBA00022824"/>
    </source>
</evidence>
<dbReference type="RefSeq" id="XP_009064523.1">
    <property type="nucleotide sequence ID" value="XM_009066275.1"/>
</dbReference>
<dbReference type="Proteomes" id="UP000030746">
    <property type="component" value="Unassembled WGS sequence"/>
</dbReference>
<feature type="signal peptide" evidence="14">
    <location>
        <begin position="1"/>
        <end position="18"/>
    </location>
</feature>
<evidence type="ECO:0000256" key="8">
    <source>
        <dbReference type="ARBA" id="ARBA00022896"/>
    </source>
</evidence>
<dbReference type="InterPro" id="IPR044862">
    <property type="entry name" value="Pro_4_hyd_alph_FE2OG_OXY"/>
</dbReference>
<evidence type="ECO:0000256" key="1">
    <source>
        <dbReference type="ARBA" id="ARBA00001961"/>
    </source>
</evidence>
<comment type="cofactor">
    <cofactor evidence="1">
        <name>L-ascorbate</name>
        <dbReference type="ChEBI" id="CHEBI:38290"/>
    </cofactor>
</comment>
<dbReference type="STRING" id="225164.V3ZUV3"/>
<dbReference type="GeneID" id="20245187"/>
<keyword evidence="10" id="KW-0560">Oxidoreductase</keyword>
<dbReference type="Gene3D" id="6.10.140.1460">
    <property type="match status" value="1"/>
</dbReference>
<dbReference type="Pfam" id="PF08336">
    <property type="entry name" value="P4Ha_N"/>
    <property type="match status" value="1"/>
</dbReference>
<dbReference type="EMBL" id="KB203412">
    <property type="protein sequence ID" value="ESO84721.1"/>
    <property type="molecule type" value="Genomic_DNA"/>
</dbReference>
<evidence type="ECO:0000256" key="11">
    <source>
        <dbReference type="ARBA" id="ARBA00023004"/>
    </source>
</evidence>
<accession>V3ZUV3</accession>
<proteinExistence type="inferred from homology"/>
<evidence type="ECO:0000256" key="13">
    <source>
        <dbReference type="SAM" id="Coils"/>
    </source>
</evidence>
<comment type="subcellular location">
    <subcellularLocation>
        <location evidence="3">Endoplasmic reticulum lumen</location>
    </subcellularLocation>
</comment>
<dbReference type="InterPro" id="IPR011990">
    <property type="entry name" value="TPR-like_helical_dom_sf"/>
</dbReference>
<evidence type="ECO:0000256" key="9">
    <source>
        <dbReference type="ARBA" id="ARBA00022964"/>
    </source>
</evidence>
<evidence type="ECO:0000313" key="17">
    <source>
        <dbReference type="Proteomes" id="UP000030746"/>
    </source>
</evidence>
<name>V3ZUV3_LOTGI</name>
<evidence type="ECO:0000259" key="15">
    <source>
        <dbReference type="PROSITE" id="PS51471"/>
    </source>
</evidence>
<dbReference type="GO" id="GO:0004656">
    <property type="term" value="F:procollagen-proline 4-dioxygenase activity"/>
    <property type="evidence" value="ECO:0007669"/>
    <property type="project" value="UniProtKB-EC"/>
</dbReference>
<evidence type="ECO:0000256" key="10">
    <source>
        <dbReference type="ARBA" id="ARBA00023002"/>
    </source>
</evidence>
<evidence type="ECO:0000256" key="4">
    <source>
        <dbReference type="ARBA" id="ARBA00006511"/>
    </source>
</evidence>
<comment type="similarity">
    <text evidence="4">Belongs to the P4HA family.</text>
</comment>
<keyword evidence="17" id="KW-1185">Reference proteome</keyword>
<evidence type="ECO:0000256" key="6">
    <source>
        <dbReference type="ARBA" id="ARBA00022723"/>
    </source>
</evidence>
<comment type="function">
    <text evidence="2">Catalyzes the post-translational formation of 4-hydroxyproline in -Xaa-Pro-Gly- sequences in collagens and other proteins.</text>
</comment>
<feature type="coiled-coil region" evidence="13">
    <location>
        <begin position="38"/>
        <end position="65"/>
    </location>
</feature>
<dbReference type="InterPro" id="IPR059068">
    <property type="entry name" value="TPR_P4H"/>
</dbReference>
<dbReference type="SUPFAM" id="SSF48452">
    <property type="entry name" value="TPR-like"/>
    <property type="match status" value="1"/>
</dbReference>
<dbReference type="OMA" id="NLTQYRN"/>
<dbReference type="GO" id="GO:0031418">
    <property type="term" value="F:L-ascorbic acid binding"/>
    <property type="evidence" value="ECO:0007669"/>
    <property type="project" value="UniProtKB-KW"/>
</dbReference>
<dbReference type="Pfam" id="PF13640">
    <property type="entry name" value="2OG-FeII_Oxy_3"/>
    <property type="match status" value="1"/>
</dbReference>
<evidence type="ECO:0000256" key="3">
    <source>
        <dbReference type="ARBA" id="ARBA00004319"/>
    </source>
</evidence>
<evidence type="ECO:0000313" key="16">
    <source>
        <dbReference type="EMBL" id="ESO84721.1"/>
    </source>
</evidence>
<dbReference type="PANTHER" id="PTHR10869:SF244">
    <property type="entry name" value="PROLYL 4-HYDROXYLASE SUBUNIT ALPHA-2"/>
    <property type="match status" value="1"/>
</dbReference>
<keyword evidence="7" id="KW-0256">Endoplasmic reticulum</keyword>
<dbReference type="InterPro" id="IPR013547">
    <property type="entry name" value="P4H_N"/>
</dbReference>
<dbReference type="FunFam" id="1.25.40.10:FF:000006">
    <property type="entry name" value="Prolyl 4-hydroxylase subunit alpha 2"/>
    <property type="match status" value="1"/>
</dbReference>
<dbReference type="AlphaFoldDB" id="V3ZUV3"/>
<evidence type="ECO:0000256" key="2">
    <source>
        <dbReference type="ARBA" id="ARBA00002035"/>
    </source>
</evidence>
<evidence type="ECO:0000256" key="12">
    <source>
        <dbReference type="ARBA" id="ARBA00023180"/>
    </source>
</evidence>
<keyword evidence="9" id="KW-0223">Dioxygenase</keyword>
<dbReference type="Gene3D" id="1.25.40.10">
    <property type="entry name" value="Tetratricopeptide repeat domain"/>
    <property type="match status" value="1"/>
</dbReference>
<keyword evidence="8" id="KW-0847">Vitamin C</keyword>
<keyword evidence="6" id="KW-0479">Metal-binding</keyword>
<dbReference type="InterPro" id="IPR045054">
    <property type="entry name" value="P4HA-like"/>
</dbReference>
<dbReference type="InterPro" id="IPR006620">
    <property type="entry name" value="Pro_4_hyd_alph"/>
</dbReference>
<dbReference type="PANTHER" id="PTHR10869">
    <property type="entry name" value="PROLYL 4-HYDROXYLASE ALPHA SUBUNIT"/>
    <property type="match status" value="1"/>
</dbReference>
<dbReference type="FunFam" id="2.60.120.620:FF:000001">
    <property type="entry name" value="Prolyl 4-hydroxylase subunit alpha 2"/>
    <property type="match status" value="1"/>
</dbReference>
<dbReference type="GO" id="GO:0005788">
    <property type="term" value="C:endoplasmic reticulum lumen"/>
    <property type="evidence" value="ECO:0007669"/>
    <property type="project" value="UniProtKB-SubCell"/>
</dbReference>
<keyword evidence="12" id="KW-0325">Glycoprotein</keyword>
<dbReference type="PROSITE" id="PS51471">
    <property type="entry name" value="FE2OG_OXY"/>
    <property type="match status" value="1"/>
</dbReference>
<protein>
    <recommendedName>
        <fullName evidence="5">procollagen-proline 4-dioxygenase</fullName>
        <ecNumber evidence="5">1.14.11.2</ecNumber>
    </recommendedName>
</protein>
<dbReference type="EC" id="1.14.11.2" evidence="5"/>